<dbReference type="Pfam" id="PF00702">
    <property type="entry name" value="Hydrolase"/>
    <property type="match status" value="1"/>
</dbReference>
<accession>X6NGU6</accession>
<dbReference type="Gene3D" id="1.20.1110.10">
    <property type="entry name" value="Calcium-transporting ATPase, transmembrane domain"/>
    <property type="match status" value="1"/>
</dbReference>
<dbReference type="InterPro" id="IPR023298">
    <property type="entry name" value="ATPase_P-typ_TM_dom_sf"/>
</dbReference>
<dbReference type="GO" id="GO:0016020">
    <property type="term" value="C:membrane"/>
    <property type="evidence" value="ECO:0007669"/>
    <property type="project" value="UniProtKB-SubCell"/>
</dbReference>
<dbReference type="InterPro" id="IPR018303">
    <property type="entry name" value="ATPase_P-typ_P_site"/>
</dbReference>
<dbReference type="SUPFAM" id="SSF56784">
    <property type="entry name" value="HAD-like"/>
    <property type="match status" value="1"/>
</dbReference>
<evidence type="ECO:0000256" key="5">
    <source>
        <dbReference type="ARBA" id="ARBA00022840"/>
    </source>
</evidence>
<feature type="transmembrane region" description="Helical" evidence="9">
    <location>
        <begin position="66"/>
        <end position="86"/>
    </location>
</feature>
<keyword evidence="3 9" id="KW-0479">Metal-binding</keyword>
<dbReference type="InterPro" id="IPR044492">
    <property type="entry name" value="P_typ_ATPase_HD_dom"/>
</dbReference>
<dbReference type="OMA" id="NAPLMHL"/>
<sequence>MITGESIPRNVTIGDTVVSSAINCGDSIIYIRCDKLKSEGVLSQMIDLLKWSQLNKPSQQEFADQVSAWFVPVVVLISVCTFILWYSLCLAGVVPPHYYRPNSPVFFSLSFALAVLVIACPCALGLATPTAVMVGIGVASKYGLLVKGGDVLEVAHGLNTMVFDKTGTLTLGVPNVIETETGKKEDKEQQSVMTVGAMTKQDMVALAASAEINSEHPLAKAIVQYARTQFQLTDLSLPHSFVALPGKGVEAQVNGRNVKIGNWAFLFEKTEEDKLVEIALPDQFTDASQVADEMKTRALRGHITLLLAIDNVLCGMVCLFDAPRSEAKWVLEKLQQKNIATKMLTGDGKTTAHAVAKYIGLENAEDNVISQVLPQEKHAVIECLQKGIAWTKQTEKERQGNTKYIKKVAMIGDGVNDAAALAQADLGIAIGKGTDIAIEAAGVILMTDNLEHILTLLDLSKVIIHRIWWNFVWALGFNSLGIPIAAGIFYPVWKVRLAPEFAAIAMACSSLCVLASSLELKRYRSPFDKEKSQNKDKASLQKQSAKGCQCGLGCQCSKKKVNAYQELLPQIANTLTETSEIRCVCEHCNCYDIEEAVPLVQSK</sequence>
<dbReference type="PROSITE" id="PS00154">
    <property type="entry name" value="ATPASE_E1_E2"/>
    <property type="match status" value="1"/>
</dbReference>
<keyword evidence="2 9" id="KW-0812">Transmembrane</keyword>
<protein>
    <submittedName>
        <fullName evidence="10">Copper-transporting ATPase 2</fullName>
    </submittedName>
</protein>
<evidence type="ECO:0000256" key="9">
    <source>
        <dbReference type="RuleBase" id="RU362081"/>
    </source>
</evidence>
<dbReference type="SFLD" id="SFLDG00002">
    <property type="entry name" value="C1.7:_P-type_atpase_like"/>
    <property type="match status" value="1"/>
</dbReference>
<comment type="similarity">
    <text evidence="9">Belongs to the cation transport ATPase (P-type) (TC 3.A.3) family. Type IB subfamily.</text>
</comment>
<evidence type="ECO:0000256" key="6">
    <source>
        <dbReference type="ARBA" id="ARBA00022967"/>
    </source>
</evidence>
<evidence type="ECO:0000256" key="1">
    <source>
        <dbReference type="ARBA" id="ARBA00004141"/>
    </source>
</evidence>
<comment type="subcellular location">
    <subcellularLocation>
        <location evidence="1">Membrane</location>
        <topology evidence="1">Multi-pass membrane protein</topology>
    </subcellularLocation>
</comment>
<evidence type="ECO:0000256" key="4">
    <source>
        <dbReference type="ARBA" id="ARBA00022741"/>
    </source>
</evidence>
<keyword evidence="5 9" id="KW-0067">ATP-binding</keyword>
<feature type="transmembrane region" description="Helical" evidence="9">
    <location>
        <begin position="106"/>
        <end position="127"/>
    </location>
</feature>
<evidence type="ECO:0000313" key="11">
    <source>
        <dbReference type="Proteomes" id="UP000023152"/>
    </source>
</evidence>
<evidence type="ECO:0000256" key="8">
    <source>
        <dbReference type="ARBA" id="ARBA00023136"/>
    </source>
</evidence>
<comment type="caution">
    <text evidence="10">The sequence shown here is derived from an EMBL/GenBank/DDBJ whole genome shotgun (WGS) entry which is preliminary data.</text>
</comment>
<organism evidence="10 11">
    <name type="scientific">Reticulomyxa filosa</name>
    <dbReference type="NCBI Taxonomy" id="46433"/>
    <lineage>
        <taxon>Eukaryota</taxon>
        <taxon>Sar</taxon>
        <taxon>Rhizaria</taxon>
        <taxon>Retaria</taxon>
        <taxon>Foraminifera</taxon>
        <taxon>Monothalamids</taxon>
        <taxon>Reticulomyxidae</taxon>
        <taxon>Reticulomyxa</taxon>
    </lineage>
</organism>
<dbReference type="GO" id="GO:0055070">
    <property type="term" value="P:copper ion homeostasis"/>
    <property type="evidence" value="ECO:0007669"/>
    <property type="project" value="TreeGrafter"/>
</dbReference>
<dbReference type="EMBL" id="ASPP01008443">
    <property type="protein sequence ID" value="ETO25540.1"/>
    <property type="molecule type" value="Genomic_DNA"/>
</dbReference>
<keyword evidence="7 9" id="KW-1133">Transmembrane helix</keyword>
<evidence type="ECO:0000256" key="2">
    <source>
        <dbReference type="ARBA" id="ARBA00022692"/>
    </source>
</evidence>
<dbReference type="GO" id="GO:0005524">
    <property type="term" value="F:ATP binding"/>
    <property type="evidence" value="ECO:0007669"/>
    <property type="project" value="UniProtKB-UniRule"/>
</dbReference>
<dbReference type="PANTHER" id="PTHR43520">
    <property type="entry name" value="ATP7, ISOFORM B"/>
    <property type="match status" value="1"/>
</dbReference>
<dbReference type="SFLD" id="SFLDS00003">
    <property type="entry name" value="Haloacid_Dehalogenase"/>
    <property type="match status" value="1"/>
</dbReference>
<dbReference type="InterPro" id="IPR023299">
    <property type="entry name" value="ATPase_P-typ_cyto_dom_N"/>
</dbReference>
<feature type="transmembrane region" description="Helical" evidence="9">
    <location>
        <begin position="501"/>
        <end position="520"/>
    </location>
</feature>
<dbReference type="Gene3D" id="3.40.1110.10">
    <property type="entry name" value="Calcium-transporting ATPase, cytoplasmic domain N"/>
    <property type="match status" value="1"/>
</dbReference>
<dbReference type="InterPro" id="IPR023214">
    <property type="entry name" value="HAD_sf"/>
</dbReference>
<name>X6NGU6_RETFI</name>
<dbReference type="AlphaFoldDB" id="X6NGU6"/>
<keyword evidence="4 9" id="KW-0547">Nucleotide-binding</keyword>
<evidence type="ECO:0000313" key="10">
    <source>
        <dbReference type="EMBL" id="ETO25540.1"/>
    </source>
</evidence>
<reference evidence="10 11" key="1">
    <citation type="journal article" date="2013" name="Curr. Biol.">
        <title>The Genome of the Foraminiferan Reticulomyxa filosa.</title>
        <authorList>
            <person name="Glockner G."/>
            <person name="Hulsmann N."/>
            <person name="Schleicher M."/>
            <person name="Noegel A.A."/>
            <person name="Eichinger L."/>
            <person name="Gallinger C."/>
            <person name="Pawlowski J."/>
            <person name="Sierra R."/>
            <person name="Euteneuer U."/>
            <person name="Pillet L."/>
            <person name="Moustafa A."/>
            <person name="Platzer M."/>
            <person name="Groth M."/>
            <person name="Szafranski K."/>
            <person name="Schliwa M."/>
        </authorList>
    </citation>
    <scope>NUCLEOTIDE SEQUENCE [LARGE SCALE GENOMIC DNA]</scope>
</reference>
<dbReference type="Proteomes" id="UP000023152">
    <property type="component" value="Unassembled WGS sequence"/>
</dbReference>
<dbReference type="InterPro" id="IPR027256">
    <property type="entry name" value="P-typ_ATPase_IB"/>
</dbReference>
<dbReference type="PRINTS" id="PR00119">
    <property type="entry name" value="CATATPASE"/>
</dbReference>
<dbReference type="SUPFAM" id="SSF81665">
    <property type="entry name" value="Calcium ATPase, transmembrane domain M"/>
    <property type="match status" value="1"/>
</dbReference>
<keyword evidence="11" id="KW-1185">Reference proteome</keyword>
<dbReference type="GO" id="GO:0043682">
    <property type="term" value="F:P-type divalent copper transporter activity"/>
    <property type="evidence" value="ECO:0007669"/>
    <property type="project" value="TreeGrafter"/>
</dbReference>
<proteinExistence type="inferred from homology"/>
<dbReference type="NCBIfam" id="TIGR01525">
    <property type="entry name" value="ATPase-IB_hvy"/>
    <property type="match status" value="1"/>
</dbReference>
<keyword evidence="8 9" id="KW-0472">Membrane</keyword>
<dbReference type="OrthoDB" id="432719at2759"/>
<gene>
    <name evidence="10" type="ORF">RFI_11596</name>
</gene>
<feature type="transmembrane region" description="Helical" evidence="9">
    <location>
        <begin position="467"/>
        <end position="489"/>
    </location>
</feature>
<evidence type="ECO:0000256" key="7">
    <source>
        <dbReference type="ARBA" id="ARBA00022989"/>
    </source>
</evidence>
<dbReference type="Gene3D" id="3.40.50.1000">
    <property type="entry name" value="HAD superfamily/HAD-like"/>
    <property type="match status" value="1"/>
</dbReference>
<dbReference type="PANTHER" id="PTHR43520:SF8">
    <property type="entry name" value="P-TYPE CU(+) TRANSPORTER"/>
    <property type="match status" value="1"/>
</dbReference>
<dbReference type="SFLD" id="SFLDF00027">
    <property type="entry name" value="p-type_atpase"/>
    <property type="match status" value="1"/>
</dbReference>
<keyword evidence="6" id="KW-1278">Translocase</keyword>
<dbReference type="InterPro" id="IPR036412">
    <property type="entry name" value="HAD-like_sf"/>
</dbReference>
<evidence type="ECO:0000256" key="3">
    <source>
        <dbReference type="ARBA" id="ARBA00022723"/>
    </source>
</evidence>
<dbReference type="GO" id="GO:0005507">
    <property type="term" value="F:copper ion binding"/>
    <property type="evidence" value="ECO:0007669"/>
    <property type="project" value="TreeGrafter"/>
</dbReference>